<dbReference type="EMBL" id="CAADFH010000032">
    <property type="protein sequence ID" value="VFJ93538.1"/>
    <property type="molecule type" value="Genomic_DNA"/>
</dbReference>
<evidence type="ECO:0000313" key="1">
    <source>
        <dbReference type="EMBL" id="VFJ93538.1"/>
    </source>
</evidence>
<dbReference type="AlphaFoldDB" id="A0A450ULW9"/>
<protein>
    <submittedName>
        <fullName evidence="1">Uncharacterized protein</fullName>
    </submittedName>
</protein>
<reference evidence="1" key="1">
    <citation type="submission" date="2019-02" db="EMBL/GenBank/DDBJ databases">
        <authorList>
            <person name="Gruber-Vodicka R. H."/>
            <person name="Seah K. B. B."/>
        </authorList>
    </citation>
    <scope>NUCLEOTIDE SEQUENCE</scope>
    <source>
        <strain evidence="1">BECK_M6</strain>
    </source>
</reference>
<organism evidence="1">
    <name type="scientific">Candidatus Kentrum sp. LFY</name>
    <dbReference type="NCBI Taxonomy" id="2126342"/>
    <lineage>
        <taxon>Bacteria</taxon>
        <taxon>Pseudomonadati</taxon>
        <taxon>Pseudomonadota</taxon>
        <taxon>Gammaproteobacteria</taxon>
        <taxon>Candidatus Kentrum</taxon>
    </lineage>
</organism>
<proteinExistence type="predicted"/>
<name>A0A450ULW9_9GAMM</name>
<gene>
    <name evidence="1" type="ORF">BECKLFY1418A_GA0070994_103229</name>
</gene>
<sequence>MDWLGEITSMTRLGNTAHSMTSFDGILPKIPLERSLLTDRDIGDHADTDSRVSSGQTSHCPAFSDLHDDAPTLSISRSASQTSRVLQNTGFASPAAWIMPCGLEAKPRYTDSRGRGRDSSHTLSVCSEYVKKARISPVNLARSAIRAATSSRIREKSRLSTVRSTFSRLFA</sequence>
<accession>A0A450ULW9</accession>